<reference evidence="3" key="1">
    <citation type="journal article" date="2019" name="Int. J. Syst. Evol. Microbiol.">
        <title>The Global Catalogue of Microorganisms (GCM) 10K type strain sequencing project: providing services to taxonomists for standard genome sequencing and annotation.</title>
        <authorList>
            <consortium name="The Broad Institute Genomics Platform"/>
            <consortium name="The Broad Institute Genome Sequencing Center for Infectious Disease"/>
            <person name="Wu L."/>
            <person name="Ma J."/>
        </authorList>
    </citation>
    <scope>NUCLEOTIDE SEQUENCE [LARGE SCALE GENOMIC DNA]</scope>
    <source>
        <strain evidence="3">CGMCC 1.16455</strain>
    </source>
</reference>
<dbReference type="EMBL" id="JBHSLN010000011">
    <property type="protein sequence ID" value="MFC5296373.1"/>
    <property type="molecule type" value="Genomic_DNA"/>
</dbReference>
<keyword evidence="1" id="KW-1133">Transmembrane helix</keyword>
<evidence type="ECO:0000256" key="1">
    <source>
        <dbReference type="SAM" id="Phobius"/>
    </source>
</evidence>
<dbReference type="Pfam" id="PF10825">
    <property type="entry name" value="DUF2752"/>
    <property type="match status" value="1"/>
</dbReference>
<comment type="caution">
    <text evidence="2">The sequence shown here is derived from an EMBL/GenBank/DDBJ whole genome shotgun (WGS) entry which is preliminary data.</text>
</comment>
<feature type="transmembrane region" description="Helical" evidence="1">
    <location>
        <begin position="124"/>
        <end position="148"/>
    </location>
</feature>
<gene>
    <name evidence="2" type="ORF">ACFPK8_02525</name>
</gene>
<protein>
    <submittedName>
        <fullName evidence="2">DUF2752 domain-containing protein</fullName>
    </submittedName>
</protein>
<feature type="transmembrane region" description="Helical" evidence="1">
    <location>
        <begin position="90"/>
        <end position="108"/>
    </location>
</feature>
<sequence>MTTGVGDRHGAAVTAVPARGLRRALLPAGIVAGGLALAVGVQLVFDPFRTDIPLCIVYHLTGLYCPGCGAIRAVHSVLAGDLLLALRSNALITVALPLVAAAFVLWTIRRVRGLATDLLPSTRVAYILVALIAVFTVLRNLPAFWFIAPISFIGA</sequence>
<evidence type="ECO:0000313" key="3">
    <source>
        <dbReference type="Proteomes" id="UP001595937"/>
    </source>
</evidence>
<proteinExistence type="predicted"/>
<keyword evidence="1" id="KW-0472">Membrane</keyword>
<organism evidence="2 3">
    <name type="scientific">Brachybacterium tyrofermentans</name>
    <dbReference type="NCBI Taxonomy" id="47848"/>
    <lineage>
        <taxon>Bacteria</taxon>
        <taxon>Bacillati</taxon>
        <taxon>Actinomycetota</taxon>
        <taxon>Actinomycetes</taxon>
        <taxon>Micrococcales</taxon>
        <taxon>Dermabacteraceae</taxon>
        <taxon>Brachybacterium</taxon>
    </lineage>
</organism>
<keyword evidence="3" id="KW-1185">Reference proteome</keyword>
<evidence type="ECO:0000313" key="2">
    <source>
        <dbReference type="EMBL" id="MFC5296373.1"/>
    </source>
</evidence>
<dbReference type="Proteomes" id="UP001595937">
    <property type="component" value="Unassembled WGS sequence"/>
</dbReference>
<feature type="transmembrane region" description="Helical" evidence="1">
    <location>
        <begin position="24"/>
        <end position="45"/>
    </location>
</feature>
<keyword evidence="1" id="KW-0812">Transmembrane</keyword>
<dbReference type="GeneID" id="303296794"/>
<feature type="transmembrane region" description="Helical" evidence="1">
    <location>
        <begin position="57"/>
        <end position="78"/>
    </location>
</feature>
<name>A0ABW0FBL6_9MICO</name>
<dbReference type="RefSeq" id="WP_343923260.1">
    <property type="nucleotide sequence ID" value="NZ_BAAAIR010000032.1"/>
</dbReference>
<accession>A0ABW0FBL6</accession>
<dbReference type="InterPro" id="IPR021215">
    <property type="entry name" value="DUF2752"/>
</dbReference>